<accession>A0AA36IWW4</accession>
<reference evidence="2" key="1">
    <citation type="submission" date="2023-08" db="EMBL/GenBank/DDBJ databases">
        <authorList>
            <person name="Chen Y."/>
            <person name="Shah S."/>
            <person name="Dougan E. K."/>
            <person name="Thang M."/>
            <person name="Chan C."/>
        </authorList>
    </citation>
    <scope>NUCLEOTIDE SEQUENCE</scope>
</reference>
<gene>
    <name evidence="2" type="ORF">EVOR1521_LOCUS19534</name>
</gene>
<organism evidence="2 3">
    <name type="scientific">Effrenium voratum</name>
    <dbReference type="NCBI Taxonomy" id="2562239"/>
    <lineage>
        <taxon>Eukaryota</taxon>
        <taxon>Sar</taxon>
        <taxon>Alveolata</taxon>
        <taxon>Dinophyceae</taxon>
        <taxon>Suessiales</taxon>
        <taxon>Symbiodiniaceae</taxon>
        <taxon>Effrenium</taxon>
    </lineage>
</organism>
<keyword evidence="3" id="KW-1185">Reference proteome</keyword>
<dbReference type="AlphaFoldDB" id="A0AA36IWW4"/>
<name>A0AA36IWW4_9DINO</name>
<protein>
    <submittedName>
        <fullName evidence="2">Uncharacterized protein</fullName>
    </submittedName>
</protein>
<evidence type="ECO:0000256" key="1">
    <source>
        <dbReference type="SAM" id="MobiDB-lite"/>
    </source>
</evidence>
<proteinExistence type="predicted"/>
<sequence>MLAPDDAELEEELAAKAVVELCTLAPQLGVPQRAGGINLAKAQLADSVLQKLTEQEPIPEPAAREPEPAAQAGDDLQVQASGRASEPDSAARVLAAARVADWSGQVENVLIGGERLAVLAKVGDEQQVAKLIEEKGAQALCFKGEKHLVTCHQEVFPYAAIQNAKPFAVEAFCHFKSCHLFSMSVPAHVTADDGPECREHGLDIDTECNATSATNAAADSHGNGAVTGVSSQQRRTSHSHNGCSAQSGKVLPKYGFEGSPTGVFDMMQQFERGEVLRSEDFQRQGWQLNQLLFSEAEPEKGGVQSTHATRARSAALREEEVEVTVKLAVGEESKVKVTVKSSATIQDVQEALAERLGRPEILKSCQRNFLVLGVDNLEGIARTCQWQISMLQSVSSLLRVVCSCAGALQSSNLEHLGVHPSNRDGLGVNAGDVRDLLDSIATVGILPERVNRVAVEIKGDRVRQFNSTLVAFAGSALDQLEPALLKAAALRGAQTNFVLRNCVHARHPSIRKLLKNFLNSFACFSSTAIPHWRGGIQVL</sequence>
<evidence type="ECO:0000313" key="3">
    <source>
        <dbReference type="Proteomes" id="UP001178507"/>
    </source>
</evidence>
<evidence type="ECO:0000313" key="2">
    <source>
        <dbReference type="EMBL" id="CAJ1394992.1"/>
    </source>
</evidence>
<feature type="region of interest" description="Disordered" evidence="1">
    <location>
        <begin position="213"/>
        <end position="246"/>
    </location>
</feature>
<feature type="region of interest" description="Disordered" evidence="1">
    <location>
        <begin position="54"/>
        <end position="83"/>
    </location>
</feature>
<dbReference type="Proteomes" id="UP001178507">
    <property type="component" value="Unassembled WGS sequence"/>
</dbReference>
<dbReference type="EMBL" id="CAUJNA010003013">
    <property type="protein sequence ID" value="CAJ1394992.1"/>
    <property type="molecule type" value="Genomic_DNA"/>
</dbReference>
<comment type="caution">
    <text evidence="2">The sequence shown here is derived from an EMBL/GenBank/DDBJ whole genome shotgun (WGS) entry which is preliminary data.</text>
</comment>
<feature type="compositionally biased region" description="Polar residues" evidence="1">
    <location>
        <begin position="228"/>
        <end position="246"/>
    </location>
</feature>